<dbReference type="AlphaFoldDB" id="A0AAW1CVF8"/>
<dbReference type="PANTHER" id="PTHR23403:SF1">
    <property type="entry name" value="TREHALASE"/>
    <property type="match status" value="1"/>
</dbReference>
<evidence type="ECO:0000313" key="9">
    <source>
        <dbReference type="Proteomes" id="UP001461498"/>
    </source>
</evidence>
<dbReference type="Pfam" id="PF01204">
    <property type="entry name" value="Trehalase"/>
    <property type="match status" value="1"/>
</dbReference>
<dbReference type="InterPro" id="IPR008928">
    <property type="entry name" value="6-hairpin_glycosidase_sf"/>
</dbReference>
<dbReference type="Gene3D" id="1.50.10.10">
    <property type="match status" value="1"/>
</dbReference>
<accession>A0AAW1CVF8</accession>
<dbReference type="InterPro" id="IPR012341">
    <property type="entry name" value="6hp_glycosidase-like_sf"/>
</dbReference>
<organism evidence="8 9">
    <name type="scientific">Rhynocoris fuscipes</name>
    <dbReference type="NCBI Taxonomy" id="488301"/>
    <lineage>
        <taxon>Eukaryota</taxon>
        <taxon>Metazoa</taxon>
        <taxon>Ecdysozoa</taxon>
        <taxon>Arthropoda</taxon>
        <taxon>Hexapoda</taxon>
        <taxon>Insecta</taxon>
        <taxon>Pterygota</taxon>
        <taxon>Neoptera</taxon>
        <taxon>Paraneoptera</taxon>
        <taxon>Hemiptera</taxon>
        <taxon>Heteroptera</taxon>
        <taxon>Panheteroptera</taxon>
        <taxon>Cimicomorpha</taxon>
        <taxon>Reduviidae</taxon>
        <taxon>Harpactorinae</taxon>
        <taxon>Harpactorini</taxon>
        <taxon>Rhynocoris</taxon>
    </lineage>
</organism>
<evidence type="ECO:0000313" key="8">
    <source>
        <dbReference type="EMBL" id="KAK9502441.1"/>
    </source>
</evidence>
<keyword evidence="6 7" id="KW-0326">Glycosidase</keyword>
<dbReference type="EMBL" id="JAPXFL010000008">
    <property type="protein sequence ID" value="KAK9502441.1"/>
    <property type="molecule type" value="Genomic_DNA"/>
</dbReference>
<evidence type="ECO:0000256" key="4">
    <source>
        <dbReference type="ARBA" id="ARBA00019905"/>
    </source>
</evidence>
<dbReference type="InterPro" id="IPR001661">
    <property type="entry name" value="Glyco_hydro_37"/>
</dbReference>
<dbReference type="SUPFAM" id="SSF48208">
    <property type="entry name" value="Six-hairpin glycosidases"/>
    <property type="match status" value="1"/>
</dbReference>
<evidence type="ECO:0000256" key="7">
    <source>
        <dbReference type="RuleBase" id="RU361180"/>
    </source>
</evidence>
<dbReference type="GO" id="GO:0004555">
    <property type="term" value="F:alpha,alpha-trehalase activity"/>
    <property type="evidence" value="ECO:0007669"/>
    <property type="project" value="UniProtKB-EC"/>
</dbReference>
<dbReference type="InterPro" id="IPR018232">
    <property type="entry name" value="Glyco_hydro_37_CS"/>
</dbReference>
<comment type="catalytic activity">
    <reaction evidence="1 7">
        <text>alpha,alpha-trehalose + H2O = alpha-D-glucose + beta-D-glucose</text>
        <dbReference type="Rhea" id="RHEA:32675"/>
        <dbReference type="ChEBI" id="CHEBI:15377"/>
        <dbReference type="ChEBI" id="CHEBI:15903"/>
        <dbReference type="ChEBI" id="CHEBI:16551"/>
        <dbReference type="ChEBI" id="CHEBI:17925"/>
        <dbReference type="EC" id="3.2.1.28"/>
    </reaction>
</comment>
<evidence type="ECO:0000256" key="3">
    <source>
        <dbReference type="ARBA" id="ARBA00012757"/>
    </source>
</evidence>
<dbReference type="PROSITE" id="PS00928">
    <property type="entry name" value="TREHALASE_2"/>
    <property type="match status" value="1"/>
</dbReference>
<dbReference type="PROSITE" id="PS00927">
    <property type="entry name" value="TREHALASE_1"/>
    <property type="match status" value="1"/>
</dbReference>
<dbReference type="PANTHER" id="PTHR23403">
    <property type="entry name" value="TREHALASE"/>
    <property type="match status" value="1"/>
</dbReference>
<proteinExistence type="inferred from homology"/>
<evidence type="ECO:0000256" key="5">
    <source>
        <dbReference type="ARBA" id="ARBA00022801"/>
    </source>
</evidence>
<gene>
    <name evidence="8" type="ORF">O3M35_011220</name>
</gene>
<dbReference type="EC" id="3.2.1.28" evidence="3 7"/>
<reference evidence="8 9" key="1">
    <citation type="submission" date="2022-12" db="EMBL/GenBank/DDBJ databases">
        <title>Chromosome-level genome assembly of true bugs.</title>
        <authorList>
            <person name="Ma L."/>
            <person name="Li H."/>
        </authorList>
    </citation>
    <scope>NUCLEOTIDE SEQUENCE [LARGE SCALE GENOMIC DNA]</scope>
    <source>
        <strain evidence="8">Lab_2022b</strain>
    </source>
</reference>
<evidence type="ECO:0000256" key="2">
    <source>
        <dbReference type="ARBA" id="ARBA00005615"/>
    </source>
</evidence>
<dbReference type="GO" id="GO:0005993">
    <property type="term" value="P:trehalose catabolic process"/>
    <property type="evidence" value="ECO:0007669"/>
    <property type="project" value="TreeGrafter"/>
</dbReference>
<dbReference type="PRINTS" id="PR00744">
    <property type="entry name" value="GLHYDRLASE37"/>
</dbReference>
<name>A0AAW1CVF8_9HEMI</name>
<dbReference type="Proteomes" id="UP001461498">
    <property type="component" value="Unassembled WGS sequence"/>
</dbReference>
<protein>
    <recommendedName>
        <fullName evidence="4 7">Trehalase</fullName>
        <ecNumber evidence="3 7">3.2.1.28</ecNumber>
    </recommendedName>
    <alternativeName>
        <fullName evidence="7">Alpha-trehalose glucohydrolase</fullName>
    </alternativeName>
</protein>
<keyword evidence="5 7" id="KW-0378">Hydrolase</keyword>
<comment type="similarity">
    <text evidence="2 7">Belongs to the glycosyl hydrolase 37 family.</text>
</comment>
<comment type="caution">
    <text evidence="8">The sequence shown here is derived from an EMBL/GenBank/DDBJ whole genome shotgun (WGS) entry which is preliminary data.</text>
</comment>
<sequence>MGTNNIFRRCMVQFWPFIKSSTVGLSSLWNSKVNSNRNLLIWKQAVRTMMTEEEYAASIPKEDRRSIYVCGEVLKAIQLADIYKDSKTFVDKRMKYDPIDIHKHFNHLKKEYPNGIPKEQIRKFVDENFEEAEDFEPWIPEDWTPEPSIVKRIYDHRLRIWAQELNRIWKMLARKSSKDVEKNPQRYSLLYLPYGFIIPGGRFRELYYWDTYWIIKGLLICDMFQTAKGCLQNFLYLVETIGHIPNGTRIYYEKRTQPPMLTFIMESYVHFTNDLQFLNDNIWLLDKEMKFWVENRSTEVFKDGVFYRVYRFVAYDPPGPRPEAYKEDITSGKLENTESQRNERYCALKSAAESGWDFSSRWFIFQAQNRGNISNIETQNIIPVDLNALLHKNFVLLSKWYEMFGNVIKSRKYKLLADELLLAIEKIFWNEEEGIWLDYDIMNNIQRNFYYASNFVPLWTESYTLDKEFITYKVIDYMNKFRLEKYVGGTPSSIEFSGEQWDFPNAWPPSQAFLVEGLHKLGTDEAKELALHFADIWVHNNYRTFKQVGVMFEKYDSIRIGGIGDGGEYGIQEGFGWTNGVIFQFLHQYGDQLRAYDTKHRFKEWTPITERS</sequence>
<keyword evidence="9" id="KW-1185">Reference proteome</keyword>
<evidence type="ECO:0000256" key="1">
    <source>
        <dbReference type="ARBA" id="ARBA00001576"/>
    </source>
</evidence>
<evidence type="ECO:0000256" key="6">
    <source>
        <dbReference type="ARBA" id="ARBA00023295"/>
    </source>
</evidence>